<dbReference type="Pfam" id="PF08059">
    <property type="entry name" value="SEP"/>
    <property type="match status" value="1"/>
</dbReference>
<comment type="caution">
    <text evidence="2">The sequence shown here is derived from an EMBL/GenBank/DDBJ whole genome shotgun (WGS) entry which is preliminary data.</text>
</comment>
<evidence type="ECO:0000259" key="1">
    <source>
        <dbReference type="PROSITE" id="PS51399"/>
    </source>
</evidence>
<accession>A0A8H5BAL9</accession>
<dbReference type="OrthoDB" id="25887at2759"/>
<dbReference type="AlphaFoldDB" id="A0A8H5BAL9"/>
<dbReference type="PROSITE" id="PS51399">
    <property type="entry name" value="SEP"/>
    <property type="match status" value="1"/>
</dbReference>
<sequence>MSDEKNNSSGGDHSLGGEQETAIRHLIFWRNGFQIEDGELRRYDDPEQASVLAEINEGRASPTVLNVQPGQHVELRVTKRTTEDYVPPKEQ</sequence>
<dbReference type="GO" id="GO:0005829">
    <property type="term" value="C:cytosol"/>
    <property type="evidence" value="ECO:0007669"/>
    <property type="project" value="TreeGrafter"/>
</dbReference>
<dbReference type="GO" id="GO:0000045">
    <property type="term" value="P:autophagosome assembly"/>
    <property type="evidence" value="ECO:0007669"/>
    <property type="project" value="TreeGrafter"/>
</dbReference>
<dbReference type="Gene3D" id="3.30.420.210">
    <property type="entry name" value="SEP domain"/>
    <property type="match status" value="1"/>
</dbReference>
<dbReference type="PANTHER" id="PTHR23333">
    <property type="entry name" value="UBX DOMAIN CONTAINING PROTEIN"/>
    <property type="match status" value="1"/>
</dbReference>
<reference evidence="2 3" key="1">
    <citation type="journal article" date="2020" name="ISME J.">
        <title>Uncovering the hidden diversity of litter-decomposition mechanisms in mushroom-forming fungi.</title>
        <authorList>
            <person name="Floudas D."/>
            <person name="Bentzer J."/>
            <person name="Ahren D."/>
            <person name="Johansson T."/>
            <person name="Persson P."/>
            <person name="Tunlid A."/>
        </authorList>
    </citation>
    <scope>NUCLEOTIDE SEQUENCE [LARGE SCALE GENOMIC DNA]</scope>
    <source>
        <strain evidence="2 3">CBS 101986</strain>
    </source>
</reference>
<dbReference type="SMART" id="SM00553">
    <property type="entry name" value="SEP"/>
    <property type="match status" value="1"/>
</dbReference>
<dbReference type="GO" id="GO:0043161">
    <property type="term" value="P:proteasome-mediated ubiquitin-dependent protein catabolic process"/>
    <property type="evidence" value="ECO:0007669"/>
    <property type="project" value="TreeGrafter"/>
</dbReference>
<dbReference type="Proteomes" id="UP000567179">
    <property type="component" value="Unassembled WGS sequence"/>
</dbReference>
<dbReference type="GO" id="GO:0005634">
    <property type="term" value="C:nucleus"/>
    <property type="evidence" value="ECO:0007669"/>
    <property type="project" value="TreeGrafter"/>
</dbReference>
<evidence type="ECO:0000313" key="3">
    <source>
        <dbReference type="Proteomes" id="UP000567179"/>
    </source>
</evidence>
<gene>
    <name evidence="2" type="ORF">D9619_008699</name>
</gene>
<feature type="domain" description="SEP" evidence="1">
    <location>
        <begin position="21"/>
        <end position="86"/>
    </location>
</feature>
<keyword evidence="3" id="KW-1185">Reference proteome</keyword>
<dbReference type="GO" id="GO:0007030">
    <property type="term" value="P:Golgi organization"/>
    <property type="evidence" value="ECO:0007669"/>
    <property type="project" value="TreeGrafter"/>
</dbReference>
<name>A0A8H5BAL9_9AGAR</name>
<dbReference type="EMBL" id="JAACJJ010000029">
    <property type="protein sequence ID" value="KAF5319734.1"/>
    <property type="molecule type" value="Genomic_DNA"/>
</dbReference>
<protein>
    <recommendedName>
        <fullName evidence="1">SEP domain-containing protein</fullName>
    </recommendedName>
</protein>
<dbReference type="GO" id="GO:0031468">
    <property type="term" value="P:nuclear membrane reassembly"/>
    <property type="evidence" value="ECO:0007669"/>
    <property type="project" value="TreeGrafter"/>
</dbReference>
<dbReference type="GO" id="GO:0043130">
    <property type="term" value="F:ubiquitin binding"/>
    <property type="evidence" value="ECO:0007669"/>
    <property type="project" value="TreeGrafter"/>
</dbReference>
<organism evidence="2 3">
    <name type="scientific">Psilocybe cf. subviscida</name>
    <dbReference type="NCBI Taxonomy" id="2480587"/>
    <lineage>
        <taxon>Eukaryota</taxon>
        <taxon>Fungi</taxon>
        <taxon>Dikarya</taxon>
        <taxon>Basidiomycota</taxon>
        <taxon>Agaricomycotina</taxon>
        <taxon>Agaricomycetes</taxon>
        <taxon>Agaricomycetidae</taxon>
        <taxon>Agaricales</taxon>
        <taxon>Agaricineae</taxon>
        <taxon>Strophariaceae</taxon>
        <taxon>Psilocybe</taxon>
    </lineage>
</organism>
<dbReference type="InterPro" id="IPR036241">
    <property type="entry name" value="NSFL1C_SEP_dom_sf"/>
</dbReference>
<evidence type="ECO:0000313" key="2">
    <source>
        <dbReference type="EMBL" id="KAF5319734.1"/>
    </source>
</evidence>
<dbReference type="PANTHER" id="PTHR23333:SF20">
    <property type="entry name" value="NSFL1 COFACTOR P47"/>
    <property type="match status" value="1"/>
</dbReference>
<proteinExistence type="predicted"/>
<dbReference type="InterPro" id="IPR012989">
    <property type="entry name" value="SEP_domain"/>
</dbReference>
<dbReference type="FunFam" id="3.30.420.210:FF:000002">
    <property type="entry name" value="UBX domain-containing protein 1"/>
    <property type="match status" value="1"/>
</dbReference>
<dbReference type="SUPFAM" id="SSF102848">
    <property type="entry name" value="NSFL1 (p97 ATPase) cofactor p47, SEP domain"/>
    <property type="match status" value="1"/>
</dbReference>
<dbReference type="GO" id="GO:0061025">
    <property type="term" value="P:membrane fusion"/>
    <property type="evidence" value="ECO:0007669"/>
    <property type="project" value="TreeGrafter"/>
</dbReference>